<gene>
    <name evidence="2" type="ORF">H1R20_g4181</name>
</gene>
<evidence type="ECO:0000256" key="1">
    <source>
        <dbReference type="SAM" id="MobiDB-lite"/>
    </source>
</evidence>
<evidence type="ECO:0000313" key="2">
    <source>
        <dbReference type="EMBL" id="KAJ2932904.1"/>
    </source>
</evidence>
<evidence type="ECO:0000313" key="3">
    <source>
        <dbReference type="Proteomes" id="UP001140091"/>
    </source>
</evidence>
<accession>A0A9W8MLJ0</accession>
<proteinExistence type="predicted"/>
<dbReference type="EMBL" id="JANBPK010000756">
    <property type="protein sequence ID" value="KAJ2932904.1"/>
    <property type="molecule type" value="Genomic_DNA"/>
</dbReference>
<dbReference type="Pfam" id="PF08643">
    <property type="entry name" value="DUF1776"/>
    <property type="match status" value="1"/>
</dbReference>
<dbReference type="OrthoDB" id="5308060at2759"/>
<feature type="compositionally biased region" description="Acidic residues" evidence="1">
    <location>
        <begin position="564"/>
        <end position="574"/>
    </location>
</feature>
<feature type="compositionally biased region" description="Polar residues" evidence="1">
    <location>
        <begin position="585"/>
        <end position="609"/>
    </location>
</feature>
<keyword evidence="3" id="KW-1185">Reference proteome</keyword>
<organism evidence="2 3">
    <name type="scientific">Candolleomyces eurysporus</name>
    <dbReference type="NCBI Taxonomy" id="2828524"/>
    <lineage>
        <taxon>Eukaryota</taxon>
        <taxon>Fungi</taxon>
        <taxon>Dikarya</taxon>
        <taxon>Basidiomycota</taxon>
        <taxon>Agaricomycotina</taxon>
        <taxon>Agaricomycetes</taxon>
        <taxon>Agaricomycetidae</taxon>
        <taxon>Agaricales</taxon>
        <taxon>Agaricineae</taxon>
        <taxon>Psathyrellaceae</taxon>
        <taxon>Candolleomyces</taxon>
    </lineage>
</organism>
<dbReference type="GO" id="GO:0016491">
    <property type="term" value="F:oxidoreductase activity"/>
    <property type="evidence" value="ECO:0007669"/>
    <property type="project" value="TreeGrafter"/>
</dbReference>
<dbReference type="AlphaFoldDB" id="A0A9W8MLJ0"/>
<dbReference type="PANTHER" id="PTHR43313">
    <property type="entry name" value="SHORT-CHAIN DEHYDROGENASE/REDUCTASE FAMILY 9C"/>
    <property type="match status" value="1"/>
</dbReference>
<comment type="caution">
    <text evidence="2">The sequence shown here is derived from an EMBL/GenBank/DDBJ whole genome shotgun (WGS) entry which is preliminary data.</text>
</comment>
<dbReference type="InterPro" id="IPR013952">
    <property type="entry name" value="DUF1776_fun"/>
</dbReference>
<protein>
    <recommendedName>
        <fullName evidence="4">DUF1776-domain-containing protein</fullName>
    </recommendedName>
</protein>
<evidence type="ECO:0008006" key="4">
    <source>
        <dbReference type="Google" id="ProtNLM"/>
    </source>
</evidence>
<dbReference type="PANTHER" id="PTHR43313:SF1">
    <property type="entry name" value="3BETA-HYDROXYSTEROID DEHYDROGENASE DHS-16"/>
    <property type="match status" value="1"/>
</dbReference>
<reference evidence="2" key="1">
    <citation type="submission" date="2022-06" db="EMBL/GenBank/DDBJ databases">
        <title>Genome Sequence of Candolleomyces eurysporus.</title>
        <authorList>
            <person name="Buettner E."/>
        </authorList>
    </citation>
    <scope>NUCLEOTIDE SEQUENCE</scope>
    <source>
        <strain evidence="2">VTCC 930004</strain>
    </source>
</reference>
<name>A0A9W8MLJ0_9AGAR</name>
<sequence length="609" mass="65510">MSSRDRIEEYLHSVEEYLYSSVSAITHGLPDVHEVANRLWIDISRYGPGLPAFPEVSIPSLGDFQVPPPPPPPPKALPSSFAHSVAGWVQDNPRKASGIVVGVVGAGLFVGFRHAFTLKSQRTVSHKTTSAQSSERRQVVVVLGGDTPYGLPLVLDLERKGYIVIASVSTPEAVHALESKTKGYVKALVLDPREPPTVPVFLRSLSSTLSRRFPLRASGDPYSSPASQPYIQSVVSLLTLPAAAAATPTLGPLEHLSLGQDYLPYLYATQISPLHVIQQLLPLLRTGSARSQDKGKKSIIICLPAVDTHVSLPFSAVQAMSAAGTLKAVEILRREVAMAAMTGKTDSMKNIRIVTVDVGTIDIGAGNRVQTENVLRATEGWTSSERLIYGPAFASVSHEVVPANAWESVLALFNERRHYAVGRKPTKMSVFVRKIVHIVSEGKYGPTVFGRNVVGLGLVANWVEGDRLSVGAGANTYKLAAYLPSLLLDALLNLPYFLIGLRNRLLPVNPHRAPPRNLPPTRSPRSQPSQQLRRDVRAITASEAGLPSAPAPAPAPQVPHEEELVPEDAVVQDEIETKSEPDVDGTSSGASVESSWVNLDRAPSSSSQA</sequence>
<dbReference type="GO" id="GO:0008202">
    <property type="term" value="P:steroid metabolic process"/>
    <property type="evidence" value="ECO:0007669"/>
    <property type="project" value="TreeGrafter"/>
</dbReference>
<dbReference type="Gene3D" id="3.40.50.720">
    <property type="entry name" value="NAD(P)-binding Rossmann-like Domain"/>
    <property type="match status" value="1"/>
</dbReference>
<dbReference type="Proteomes" id="UP001140091">
    <property type="component" value="Unassembled WGS sequence"/>
</dbReference>
<feature type="non-terminal residue" evidence="2">
    <location>
        <position position="609"/>
    </location>
</feature>
<feature type="region of interest" description="Disordered" evidence="1">
    <location>
        <begin position="511"/>
        <end position="609"/>
    </location>
</feature>